<evidence type="ECO:0000313" key="6">
    <source>
        <dbReference type="EMBL" id="KRK23013.1"/>
    </source>
</evidence>
<dbReference type="AlphaFoldDB" id="A0A0R1FM76"/>
<evidence type="ECO:0000313" key="7">
    <source>
        <dbReference type="Proteomes" id="UP000051794"/>
    </source>
</evidence>
<evidence type="ECO:0000259" key="5">
    <source>
        <dbReference type="PROSITE" id="PS51898"/>
    </source>
</evidence>
<gene>
    <name evidence="6" type="ORF">FD43_GL000328</name>
</gene>
<dbReference type="InterPro" id="IPR004107">
    <property type="entry name" value="Integrase_SAM-like_N"/>
</dbReference>
<keyword evidence="3" id="KW-0238">DNA-binding</keyword>
<comment type="similarity">
    <text evidence="1">Belongs to the 'phage' integrase family.</text>
</comment>
<evidence type="ECO:0000256" key="1">
    <source>
        <dbReference type="ARBA" id="ARBA00008857"/>
    </source>
</evidence>
<reference evidence="6 7" key="1">
    <citation type="journal article" date="2015" name="Genome Announc.">
        <title>Expanding the biotechnology potential of lactobacilli through comparative genomics of 213 strains and associated genera.</title>
        <authorList>
            <person name="Sun Z."/>
            <person name="Harris H.M."/>
            <person name="McCann A."/>
            <person name="Guo C."/>
            <person name="Argimon S."/>
            <person name="Zhang W."/>
            <person name="Yang X."/>
            <person name="Jeffery I.B."/>
            <person name="Cooney J.C."/>
            <person name="Kagawa T.F."/>
            <person name="Liu W."/>
            <person name="Song Y."/>
            <person name="Salvetti E."/>
            <person name="Wrobel A."/>
            <person name="Rasinkangas P."/>
            <person name="Parkhill J."/>
            <person name="Rea M.C."/>
            <person name="O'Sullivan O."/>
            <person name="Ritari J."/>
            <person name="Douillard F.P."/>
            <person name="Paul Ross R."/>
            <person name="Yang R."/>
            <person name="Briner A.E."/>
            <person name="Felis G.E."/>
            <person name="de Vos W.M."/>
            <person name="Barrangou R."/>
            <person name="Klaenhammer T.R."/>
            <person name="Caufield P.W."/>
            <person name="Cui Y."/>
            <person name="Zhang H."/>
            <person name="O'Toole P.W."/>
        </authorList>
    </citation>
    <scope>NUCLEOTIDE SEQUENCE [LARGE SCALE GENOMIC DNA]</scope>
    <source>
        <strain evidence="6 7">DSM 12361</strain>
    </source>
</reference>
<dbReference type="Gene3D" id="1.10.150.130">
    <property type="match status" value="1"/>
</dbReference>
<dbReference type="GeneID" id="66348184"/>
<dbReference type="GO" id="GO:0003677">
    <property type="term" value="F:DNA binding"/>
    <property type="evidence" value="ECO:0007669"/>
    <property type="project" value="UniProtKB-KW"/>
</dbReference>
<dbReference type="SUPFAM" id="SSF56349">
    <property type="entry name" value="DNA breaking-rejoining enzymes"/>
    <property type="match status" value="1"/>
</dbReference>
<feature type="domain" description="Tyr recombinase" evidence="5">
    <location>
        <begin position="176"/>
        <end position="378"/>
    </location>
</feature>
<dbReference type="Pfam" id="PF00589">
    <property type="entry name" value="Phage_integrase"/>
    <property type="match status" value="1"/>
</dbReference>
<keyword evidence="2" id="KW-0229">DNA integration</keyword>
<dbReference type="GO" id="GO:0006310">
    <property type="term" value="P:DNA recombination"/>
    <property type="evidence" value="ECO:0007669"/>
    <property type="project" value="UniProtKB-KW"/>
</dbReference>
<sequence>MASIKSYTNANGEKLYKFQLYAGTDAQTGKPIKTTRRGFTTKKKATLEASRLELEIAQGGIKEENNIKFEDVYKQWYQAYINTVRESTFARTAGMFKNHILVEFGNKRIRTIKINDVQKAVNKWFKIAPATFTKWYHYTSMVFDYAIKEGYIENSGNANPCKLVSIPKKQEEQGDKFANFWNKQQLIQFFNCIDANKELEKFTLFRVLAFAGLRRGECLALTWDDVDFANGTIRINKTLTQGIKGKQIVQAPKTKKGRRTILLDTSTLNYLKRWRTQQKQRYLMLGFNTFKNSQLIFATVHNTHKCLNTPAKWLHKIIKENGLTKITVHGFRHTHASALFASGASIKEVQERLGHEDVQTTMNVYTHVTDQQNKDAVDKLVNYLNF</sequence>
<accession>A0A0R1FM76</accession>
<dbReference type="Pfam" id="PF14659">
    <property type="entry name" value="Phage_int_SAM_3"/>
    <property type="match status" value="1"/>
</dbReference>
<comment type="caution">
    <text evidence="6">The sequence shown here is derived from an EMBL/GenBank/DDBJ whole genome shotgun (WGS) entry which is preliminary data.</text>
</comment>
<dbReference type="CDD" id="cd01189">
    <property type="entry name" value="INT_ICEBs1_C_like"/>
    <property type="match status" value="1"/>
</dbReference>
<dbReference type="InterPro" id="IPR011010">
    <property type="entry name" value="DNA_brk_join_enz"/>
</dbReference>
<dbReference type="PROSITE" id="PS51898">
    <property type="entry name" value="TYR_RECOMBINASE"/>
    <property type="match status" value="1"/>
</dbReference>
<dbReference type="InterPro" id="IPR013762">
    <property type="entry name" value="Integrase-like_cat_sf"/>
</dbReference>
<dbReference type="Proteomes" id="UP000051794">
    <property type="component" value="Unassembled WGS sequence"/>
</dbReference>
<proteinExistence type="inferred from homology"/>
<dbReference type="PANTHER" id="PTHR30349">
    <property type="entry name" value="PHAGE INTEGRASE-RELATED"/>
    <property type="match status" value="1"/>
</dbReference>
<dbReference type="RefSeq" id="WP_054449491.1">
    <property type="nucleotide sequence ID" value="NZ_AZCK01000012.1"/>
</dbReference>
<dbReference type="PANTHER" id="PTHR30349:SF64">
    <property type="entry name" value="PROPHAGE INTEGRASE INTD-RELATED"/>
    <property type="match status" value="1"/>
</dbReference>
<name>A0A0R1FM76_9LACO</name>
<evidence type="ECO:0000256" key="4">
    <source>
        <dbReference type="ARBA" id="ARBA00023172"/>
    </source>
</evidence>
<dbReference type="PATRIC" id="fig|1423768.3.peg.39"/>
<dbReference type="InterPro" id="IPR028259">
    <property type="entry name" value="AP2-like_int_N"/>
</dbReference>
<evidence type="ECO:0000256" key="3">
    <source>
        <dbReference type="ARBA" id="ARBA00023125"/>
    </source>
</evidence>
<protein>
    <submittedName>
        <fullName evidence="6">Integrase family protein</fullName>
    </submittedName>
</protein>
<evidence type="ECO:0000256" key="2">
    <source>
        <dbReference type="ARBA" id="ARBA00022908"/>
    </source>
</evidence>
<dbReference type="InterPro" id="IPR010998">
    <property type="entry name" value="Integrase_recombinase_N"/>
</dbReference>
<dbReference type="Pfam" id="PF14657">
    <property type="entry name" value="Arm-DNA-bind_4"/>
    <property type="match status" value="1"/>
</dbReference>
<dbReference type="InterPro" id="IPR050090">
    <property type="entry name" value="Tyrosine_recombinase_XerCD"/>
</dbReference>
<keyword evidence="4" id="KW-0233">DNA recombination</keyword>
<organism evidence="6 7">
    <name type="scientific">Apilactobacillus kunkeei DSM 12361 = ATCC 700308</name>
    <dbReference type="NCBI Taxonomy" id="1423768"/>
    <lineage>
        <taxon>Bacteria</taxon>
        <taxon>Bacillati</taxon>
        <taxon>Bacillota</taxon>
        <taxon>Bacilli</taxon>
        <taxon>Lactobacillales</taxon>
        <taxon>Lactobacillaceae</taxon>
        <taxon>Apilactobacillus</taxon>
    </lineage>
</organism>
<dbReference type="EMBL" id="AZCK01000012">
    <property type="protein sequence ID" value="KRK23013.1"/>
    <property type="molecule type" value="Genomic_DNA"/>
</dbReference>
<dbReference type="Gene3D" id="1.10.443.10">
    <property type="entry name" value="Intergrase catalytic core"/>
    <property type="match status" value="1"/>
</dbReference>
<dbReference type="InterPro" id="IPR002104">
    <property type="entry name" value="Integrase_catalytic"/>
</dbReference>
<dbReference type="GO" id="GO:0015074">
    <property type="term" value="P:DNA integration"/>
    <property type="evidence" value="ECO:0007669"/>
    <property type="project" value="UniProtKB-KW"/>
</dbReference>